<dbReference type="Pfam" id="PF01408">
    <property type="entry name" value="GFO_IDH_MocA"/>
    <property type="match status" value="1"/>
</dbReference>
<dbReference type="RefSeq" id="WP_152225345.1">
    <property type="nucleotide sequence ID" value="NZ_BAAALV010000002.1"/>
</dbReference>
<keyword evidence="7" id="KW-1185">Reference proteome</keyword>
<proteinExistence type="inferred from homology"/>
<dbReference type="SUPFAM" id="SSF55347">
    <property type="entry name" value="Glyceraldehyde-3-phosphate dehydrogenase-like, C-terminal domain"/>
    <property type="match status" value="1"/>
</dbReference>
<evidence type="ECO:0000313" key="6">
    <source>
        <dbReference type="EMBL" id="GAA1907652.1"/>
    </source>
</evidence>
<sequence>MTAAAPSTGSPPLRTVLFGYGLGGRVFHAPLLEADPRYSLAVIVTSDPARARAAAAAYPAAAVVPSAEAALALAGNLDLAVVSTPPATHAPLGIAALEAGLHAVVDKPFAHSPQAAQELMDAAAAAGKVLSVFQNRRWDGDFLTLKGLLERGELGTVSRFESRMESFKPAVTKAWKREAGTADGGGILFDLGPHLIDQALQLFGPAEPAYAEVRSRREAGGPDDDVFVVLQHASGVLSHLYMNSLAPQAGERFRVTGSKAAWTKRGADPQEAQLDAGLLPGDSGYGVEEPASWGMLGTDASGTAVPTEAGRYQDFYAGLAAAVLNGAALPVHPADSLRGMEIIRQVHAGI</sequence>
<feature type="domain" description="GFO/IDH/MocA-like oxidoreductase" evidence="5">
    <location>
        <begin position="142"/>
        <end position="261"/>
    </location>
</feature>
<keyword evidence="2" id="KW-0560">Oxidoreductase</keyword>
<dbReference type="Pfam" id="PF22725">
    <property type="entry name" value="GFO_IDH_MocA_C3"/>
    <property type="match status" value="1"/>
</dbReference>
<dbReference type="EMBL" id="BAAALV010000002">
    <property type="protein sequence ID" value="GAA1907652.1"/>
    <property type="molecule type" value="Genomic_DNA"/>
</dbReference>
<feature type="domain" description="Gfo/Idh/MocA-like oxidoreductase N-terminal" evidence="4">
    <location>
        <begin position="14"/>
        <end position="132"/>
    </location>
</feature>
<dbReference type="InterPro" id="IPR051317">
    <property type="entry name" value="Gfo/Idh/MocA_oxidoreduct"/>
</dbReference>
<evidence type="ECO:0000313" key="7">
    <source>
        <dbReference type="Proteomes" id="UP001500784"/>
    </source>
</evidence>
<comment type="caution">
    <text evidence="6">The sequence shown here is derived from an EMBL/GenBank/DDBJ whole genome shotgun (WGS) entry which is preliminary data.</text>
</comment>
<evidence type="ECO:0000259" key="4">
    <source>
        <dbReference type="Pfam" id="PF01408"/>
    </source>
</evidence>
<accession>A0ABN2NYU5</accession>
<evidence type="ECO:0000259" key="5">
    <source>
        <dbReference type="Pfam" id="PF22725"/>
    </source>
</evidence>
<reference evidence="6 7" key="1">
    <citation type="journal article" date="2019" name="Int. J. Syst. Evol. Microbiol.">
        <title>The Global Catalogue of Microorganisms (GCM) 10K type strain sequencing project: providing services to taxonomists for standard genome sequencing and annotation.</title>
        <authorList>
            <consortium name="The Broad Institute Genomics Platform"/>
            <consortium name="The Broad Institute Genome Sequencing Center for Infectious Disease"/>
            <person name="Wu L."/>
            <person name="Ma J."/>
        </authorList>
    </citation>
    <scope>NUCLEOTIDE SEQUENCE [LARGE SCALE GENOMIC DNA]</scope>
    <source>
        <strain evidence="6 7">JCM 13316</strain>
    </source>
</reference>
<comment type="similarity">
    <text evidence="1">Belongs to the Gfo/Idh/MocA family.</text>
</comment>
<organism evidence="6 7">
    <name type="scientific">Arthrobacter gandavensis</name>
    <dbReference type="NCBI Taxonomy" id="169960"/>
    <lineage>
        <taxon>Bacteria</taxon>
        <taxon>Bacillati</taxon>
        <taxon>Actinomycetota</taxon>
        <taxon>Actinomycetes</taxon>
        <taxon>Micrococcales</taxon>
        <taxon>Micrococcaceae</taxon>
        <taxon>Arthrobacter</taxon>
    </lineage>
</organism>
<dbReference type="SUPFAM" id="SSF51735">
    <property type="entry name" value="NAD(P)-binding Rossmann-fold domains"/>
    <property type="match status" value="1"/>
</dbReference>
<dbReference type="PANTHER" id="PTHR43708">
    <property type="entry name" value="CONSERVED EXPRESSED OXIDOREDUCTASE (EUROFUNG)"/>
    <property type="match status" value="1"/>
</dbReference>
<name>A0ABN2NYU5_9MICC</name>
<dbReference type="InterPro" id="IPR036291">
    <property type="entry name" value="NAD(P)-bd_dom_sf"/>
</dbReference>
<dbReference type="Gene3D" id="3.30.360.10">
    <property type="entry name" value="Dihydrodipicolinate Reductase, domain 2"/>
    <property type="match status" value="1"/>
</dbReference>
<protein>
    <submittedName>
        <fullName evidence="6">Gfo/Idh/MocA family oxidoreductase</fullName>
    </submittedName>
</protein>
<keyword evidence="3" id="KW-0520">NAD</keyword>
<dbReference type="InterPro" id="IPR000683">
    <property type="entry name" value="Gfo/Idh/MocA-like_OxRdtase_N"/>
</dbReference>
<dbReference type="PANTHER" id="PTHR43708:SF5">
    <property type="entry name" value="CONSERVED EXPRESSED OXIDOREDUCTASE (EUROFUNG)-RELATED"/>
    <property type="match status" value="1"/>
</dbReference>
<dbReference type="Gene3D" id="3.40.50.720">
    <property type="entry name" value="NAD(P)-binding Rossmann-like Domain"/>
    <property type="match status" value="1"/>
</dbReference>
<evidence type="ECO:0000256" key="1">
    <source>
        <dbReference type="ARBA" id="ARBA00010928"/>
    </source>
</evidence>
<evidence type="ECO:0000256" key="2">
    <source>
        <dbReference type="ARBA" id="ARBA00023002"/>
    </source>
</evidence>
<gene>
    <name evidence="6" type="ORF">GCM10009688_09600</name>
</gene>
<dbReference type="Proteomes" id="UP001500784">
    <property type="component" value="Unassembled WGS sequence"/>
</dbReference>
<evidence type="ECO:0000256" key="3">
    <source>
        <dbReference type="ARBA" id="ARBA00023027"/>
    </source>
</evidence>
<dbReference type="InterPro" id="IPR055170">
    <property type="entry name" value="GFO_IDH_MocA-like_dom"/>
</dbReference>